<evidence type="ECO:0000256" key="7">
    <source>
        <dbReference type="ARBA" id="ARBA00022967"/>
    </source>
</evidence>
<dbReference type="Pfam" id="PF00664">
    <property type="entry name" value="ABC_membrane"/>
    <property type="match status" value="1"/>
</dbReference>
<evidence type="ECO:0000256" key="9">
    <source>
        <dbReference type="ARBA" id="ARBA00023055"/>
    </source>
</evidence>
<dbReference type="Pfam" id="PF00005">
    <property type="entry name" value="ABC_tran"/>
    <property type="match status" value="1"/>
</dbReference>
<keyword evidence="3" id="KW-1003">Cell membrane</keyword>
<sequence>MSASSFKESLALYRRVMRYLLPHWKIFTVSTLAMVVAAATEPAFASLMKPLIDGGFVEKSREAIIWTPLAIVGLFVVRGVATYVNEYASAWLTGQLVERLRTEMFERMQTLPMAYFDAHPSGNTLSRIVSETTQVSDAGFNVITVTVKDGLTIVGLLGLLLYTDWRLALICFAVMPVVAVCVRYVSSKLRKLSRKNRQDQAQMTQIVSEVIACQSDVRVYQGEAQEMHRFGKSAEAMRRNQIKRRATNAASTGITQLLIAVALAVILYFAGVLAQTANFSAGDFMSFLTAMLMLFAPLKRITGISQNMQRGLAAAESVFEFLDQTPERDTGSHVLQETRGELTLRDVSFFYPGAEHPALDGISLEIRAGETLALVGASGSGKTTLASLLARFHEPTAGEILLDGRPLREYTLASLRSQIALVSQNVALFDDTIAANIAYGRTDVSQQQLVEAARAANALEFIEALPDGFATVIGEDGSRLSGGQRQRLAIARAILKNAPILILDEATSALDTQSERLVQSALENLMRGRTTVVIAHRLSTIERADRIVVMERGRMVESGAHLDLMARGGIYAHLQKHSTLPSVD</sequence>
<keyword evidence="5" id="KW-0547">Nucleotide-binding</keyword>
<dbReference type="InterPro" id="IPR003439">
    <property type="entry name" value="ABC_transporter-like_ATP-bd"/>
</dbReference>
<dbReference type="EMBL" id="JAAGAA010000010">
    <property type="protein sequence ID" value="NDV13474.1"/>
    <property type="molecule type" value="Genomic_DNA"/>
</dbReference>
<keyword evidence="9" id="KW-0445">Lipid transport</keyword>
<dbReference type="InterPro" id="IPR017871">
    <property type="entry name" value="ABC_transporter-like_CS"/>
</dbReference>
<dbReference type="SUPFAM" id="SSF90123">
    <property type="entry name" value="ABC transporter transmembrane region"/>
    <property type="match status" value="1"/>
</dbReference>
<evidence type="ECO:0000313" key="14">
    <source>
        <dbReference type="EMBL" id="NDV13474.1"/>
    </source>
</evidence>
<dbReference type="InterPro" id="IPR027417">
    <property type="entry name" value="P-loop_NTPase"/>
</dbReference>
<dbReference type="PROSITE" id="PS50929">
    <property type="entry name" value="ABC_TM1F"/>
    <property type="match status" value="1"/>
</dbReference>
<accession>A0A6B2KTN8</accession>
<dbReference type="GO" id="GO:0034040">
    <property type="term" value="F:ATPase-coupled lipid transmembrane transporter activity"/>
    <property type="evidence" value="ECO:0007669"/>
    <property type="project" value="InterPro"/>
</dbReference>
<dbReference type="Gene3D" id="1.20.1560.10">
    <property type="entry name" value="ABC transporter type 1, transmembrane domain"/>
    <property type="match status" value="1"/>
</dbReference>
<evidence type="ECO:0000256" key="5">
    <source>
        <dbReference type="ARBA" id="ARBA00022741"/>
    </source>
</evidence>
<evidence type="ECO:0000256" key="3">
    <source>
        <dbReference type="ARBA" id="ARBA00022475"/>
    </source>
</evidence>
<dbReference type="NCBIfam" id="TIGR02203">
    <property type="entry name" value="MsbA_lipidA"/>
    <property type="match status" value="1"/>
</dbReference>
<feature type="domain" description="ABC transporter" evidence="12">
    <location>
        <begin position="342"/>
        <end position="577"/>
    </location>
</feature>
<dbReference type="FunFam" id="3.40.50.300:FF:000140">
    <property type="entry name" value="Lipid A export ATP-binding/permease protein MsbA"/>
    <property type="match status" value="1"/>
</dbReference>
<dbReference type="InterPro" id="IPR003593">
    <property type="entry name" value="AAA+_ATPase"/>
</dbReference>
<dbReference type="InterPro" id="IPR039421">
    <property type="entry name" value="Type_1_exporter"/>
</dbReference>
<name>A0A6B2KTN8_9NEIS</name>
<evidence type="ECO:0000256" key="10">
    <source>
        <dbReference type="ARBA" id="ARBA00023136"/>
    </source>
</evidence>
<dbReference type="InterPro" id="IPR036640">
    <property type="entry name" value="ABC1_TM_sf"/>
</dbReference>
<protein>
    <submittedName>
        <fullName evidence="14">Lipid A export permease/ATP-binding protein MsbA</fullName>
    </submittedName>
</protein>
<keyword evidence="7" id="KW-1278">Translocase</keyword>
<dbReference type="PROSITE" id="PS00211">
    <property type="entry name" value="ABC_TRANSPORTER_1"/>
    <property type="match status" value="1"/>
</dbReference>
<feature type="domain" description="ABC transmembrane type-1" evidence="13">
    <location>
        <begin position="29"/>
        <end position="310"/>
    </location>
</feature>
<evidence type="ECO:0000256" key="2">
    <source>
        <dbReference type="ARBA" id="ARBA00022448"/>
    </source>
</evidence>
<evidence type="ECO:0000259" key="12">
    <source>
        <dbReference type="PROSITE" id="PS50893"/>
    </source>
</evidence>
<dbReference type="CDD" id="cd18552">
    <property type="entry name" value="ABC_6TM_MsbA_like"/>
    <property type="match status" value="1"/>
</dbReference>
<dbReference type="SMART" id="SM00382">
    <property type="entry name" value="AAA"/>
    <property type="match status" value="1"/>
</dbReference>
<dbReference type="InterPro" id="IPR011527">
    <property type="entry name" value="ABC1_TM_dom"/>
</dbReference>
<evidence type="ECO:0000256" key="1">
    <source>
        <dbReference type="ARBA" id="ARBA00004651"/>
    </source>
</evidence>
<evidence type="ECO:0000313" key="15">
    <source>
        <dbReference type="Proteomes" id="UP000482578"/>
    </source>
</evidence>
<gene>
    <name evidence="14" type="primary">msbA</name>
    <name evidence="14" type="ORF">GZH52_11840</name>
</gene>
<keyword evidence="2" id="KW-0813">Transport</keyword>
<dbReference type="GO" id="GO:0005524">
    <property type="term" value="F:ATP binding"/>
    <property type="evidence" value="ECO:0007669"/>
    <property type="project" value="UniProtKB-KW"/>
</dbReference>
<dbReference type="RefSeq" id="WP_163316667.1">
    <property type="nucleotide sequence ID" value="NZ_JAAGAA010000010.1"/>
</dbReference>
<evidence type="ECO:0000256" key="8">
    <source>
        <dbReference type="ARBA" id="ARBA00022989"/>
    </source>
</evidence>
<feature type="transmembrane region" description="Helical" evidence="11">
    <location>
        <begin position="165"/>
        <end position="185"/>
    </location>
</feature>
<feature type="transmembrane region" description="Helical" evidence="11">
    <location>
        <begin position="246"/>
        <end position="271"/>
    </location>
</feature>
<keyword evidence="15" id="KW-1185">Reference proteome</keyword>
<feature type="transmembrane region" description="Helical" evidence="11">
    <location>
        <begin position="277"/>
        <end position="298"/>
    </location>
</feature>
<dbReference type="PANTHER" id="PTHR43394">
    <property type="entry name" value="ATP-DEPENDENT PERMEASE MDL1, MITOCHONDRIAL"/>
    <property type="match status" value="1"/>
</dbReference>
<organism evidence="14 15">
    <name type="scientific">Crenobacter caeni</name>
    <dbReference type="NCBI Taxonomy" id="2705474"/>
    <lineage>
        <taxon>Bacteria</taxon>
        <taxon>Pseudomonadati</taxon>
        <taxon>Pseudomonadota</taxon>
        <taxon>Betaproteobacteria</taxon>
        <taxon>Neisseriales</taxon>
        <taxon>Neisseriaceae</taxon>
        <taxon>Crenobacter</taxon>
    </lineage>
</organism>
<dbReference type="GO" id="GO:0016887">
    <property type="term" value="F:ATP hydrolysis activity"/>
    <property type="evidence" value="ECO:0007669"/>
    <property type="project" value="InterPro"/>
</dbReference>
<dbReference type="Proteomes" id="UP000482578">
    <property type="component" value="Unassembled WGS sequence"/>
</dbReference>
<keyword evidence="8 11" id="KW-1133">Transmembrane helix</keyword>
<dbReference type="GO" id="GO:0005886">
    <property type="term" value="C:plasma membrane"/>
    <property type="evidence" value="ECO:0007669"/>
    <property type="project" value="UniProtKB-SubCell"/>
</dbReference>
<proteinExistence type="predicted"/>
<comment type="subcellular location">
    <subcellularLocation>
        <location evidence="1">Cell membrane</location>
        <topology evidence="1">Multi-pass membrane protein</topology>
    </subcellularLocation>
</comment>
<dbReference type="AlphaFoldDB" id="A0A6B2KTN8"/>
<feature type="transmembrane region" description="Helical" evidence="11">
    <location>
        <begin position="64"/>
        <end position="84"/>
    </location>
</feature>
<dbReference type="InterPro" id="IPR011917">
    <property type="entry name" value="ABC_transpr_lipidA"/>
</dbReference>
<dbReference type="PROSITE" id="PS50893">
    <property type="entry name" value="ABC_TRANSPORTER_2"/>
    <property type="match status" value="1"/>
</dbReference>
<evidence type="ECO:0000256" key="4">
    <source>
        <dbReference type="ARBA" id="ARBA00022692"/>
    </source>
</evidence>
<evidence type="ECO:0000259" key="13">
    <source>
        <dbReference type="PROSITE" id="PS50929"/>
    </source>
</evidence>
<keyword evidence="10 11" id="KW-0472">Membrane</keyword>
<dbReference type="Gene3D" id="3.40.50.300">
    <property type="entry name" value="P-loop containing nucleotide triphosphate hydrolases"/>
    <property type="match status" value="1"/>
</dbReference>
<keyword evidence="6 14" id="KW-0067">ATP-binding</keyword>
<dbReference type="SUPFAM" id="SSF52540">
    <property type="entry name" value="P-loop containing nucleoside triphosphate hydrolases"/>
    <property type="match status" value="1"/>
</dbReference>
<dbReference type="PANTHER" id="PTHR43394:SF1">
    <property type="entry name" value="ATP-BINDING CASSETTE SUB-FAMILY B MEMBER 10, MITOCHONDRIAL"/>
    <property type="match status" value="1"/>
</dbReference>
<evidence type="ECO:0000256" key="11">
    <source>
        <dbReference type="SAM" id="Phobius"/>
    </source>
</evidence>
<keyword evidence="4 11" id="KW-0812">Transmembrane</keyword>
<feature type="transmembrane region" description="Helical" evidence="11">
    <location>
        <begin position="24"/>
        <end position="44"/>
    </location>
</feature>
<evidence type="ECO:0000256" key="6">
    <source>
        <dbReference type="ARBA" id="ARBA00022840"/>
    </source>
</evidence>
<reference evidence="14 15" key="1">
    <citation type="submission" date="2020-02" db="EMBL/GenBank/DDBJ databases">
        <authorList>
            <person name="Yang Z."/>
        </authorList>
    </citation>
    <scope>NUCLEOTIDE SEQUENCE [LARGE SCALE GENOMIC DNA]</scope>
    <source>
        <strain evidence="14 15">HX-7-9</strain>
    </source>
</reference>
<dbReference type="GO" id="GO:0015421">
    <property type="term" value="F:ABC-type oligopeptide transporter activity"/>
    <property type="evidence" value="ECO:0007669"/>
    <property type="project" value="TreeGrafter"/>
</dbReference>
<comment type="caution">
    <text evidence="14">The sequence shown here is derived from an EMBL/GenBank/DDBJ whole genome shotgun (WGS) entry which is preliminary data.</text>
</comment>